<keyword evidence="1" id="KW-0812">Transmembrane</keyword>
<sequence>MQTVLQQLPALLGVVIGSVATFLVAQTTERTKWRRTLHARWDERRLDAYAEYAFAVKSYVTLLRRVAGGMGLDSIAHPLSHTDGLPRVEQAEDERAAKFENVLLLGDQETIDAARAWHRAAWELADLVQGRSTGGAPAWRPALNEVWQARTLFYKAARVSLDVRSGPEALHHLQPRDHRR</sequence>
<dbReference type="RefSeq" id="WP_203904367.1">
    <property type="nucleotide sequence ID" value="NZ_BOPF01000041.1"/>
</dbReference>
<evidence type="ECO:0000313" key="3">
    <source>
        <dbReference type="Proteomes" id="UP000619260"/>
    </source>
</evidence>
<evidence type="ECO:0008006" key="4">
    <source>
        <dbReference type="Google" id="ProtNLM"/>
    </source>
</evidence>
<protein>
    <recommendedName>
        <fullName evidence="4">Secreted protein</fullName>
    </recommendedName>
</protein>
<proteinExistence type="predicted"/>
<evidence type="ECO:0000256" key="1">
    <source>
        <dbReference type="SAM" id="Phobius"/>
    </source>
</evidence>
<gene>
    <name evidence="2" type="ORF">Val02_78310</name>
</gene>
<dbReference type="EMBL" id="BOPF01000041">
    <property type="protein sequence ID" value="GIJ50945.1"/>
    <property type="molecule type" value="Genomic_DNA"/>
</dbReference>
<dbReference type="AlphaFoldDB" id="A0A8J3YW84"/>
<keyword evidence="3" id="KW-1185">Reference proteome</keyword>
<keyword evidence="1" id="KW-1133">Transmembrane helix</keyword>
<keyword evidence="1" id="KW-0472">Membrane</keyword>
<organism evidence="2 3">
    <name type="scientific">Virgisporangium aliadipatigenens</name>
    <dbReference type="NCBI Taxonomy" id="741659"/>
    <lineage>
        <taxon>Bacteria</taxon>
        <taxon>Bacillati</taxon>
        <taxon>Actinomycetota</taxon>
        <taxon>Actinomycetes</taxon>
        <taxon>Micromonosporales</taxon>
        <taxon>Micromonosporaceae</taxon>
        <taxon>Virgisporangium</taxon>
    </lineage>
</organism>
<dbReference type="Proteomes" id="UP000619260">
    <property type="component" value="Unassembled WGS sequence"/>
</dbReference>
<name>A0A8J3YW84_9ACTN</name>
<evidence type="ECO:0000313" key="2">
    <source>
        <dbReference type="EMBL" id="GIJ50945.1"/>
    </source>
</evidence>
<reference evidence="2" key="1">
    <citation type="submission" date="2021-01" db="EMBL/GenBank/DDBJ databases">
        <title>Whole genome shotgun sequence of Virgisporangium aliadipatigenens NBRC 105644.</title>
        <authorList>
            <person name="Komaki H."/>
            <person name="Tamura T."/>
        </authorList>
    </citation>
    <scope>NUCLEOTIDE SEQUENCE</scope>
    <source>
        <strain evidence="2">NBRC 105644</strain>
    </source>
</reference>
<comment type="caution">
    <text evidence="2">The sequence shown here is derived from an EMBL/GenBank/DDBJ whole genome shotgun (WGS) entry which is preliminary data.</text>
</comment>
<feature type="transmembrane region" description="Helical" evidence="1">
    <location>
        <begin position="6"/>
        <end position="25"/>
    </location>
</feature>
<accession>A0A8J3YW84</accession>